<sequence>MKLKPTPPLGVSARTPKTAGVCIDGGGNTINTMIARIDADVTFIAANTALRCIGPSLKAERDLHFTLKKTLPVYANEASTLFADQSRASTVPSLEGGLTFHSRQRPHKWGSSN</sequence>
<evidence type="ECO:0000313" key="3">
    <source>
        <dbReference type="Proteomes" id="UP000186894"/>
    </source>
</evidence>
<proteinExistence type="predicted"/>
<keyword evidence="3" id="KW-1185">Reference proteome</keyword>
<evidence type="ECO:0000313" key="2">
    <source>
        <dbReference type="EMBL" id="OLP44958.1"/>
    </source>
</evidence>
<dbReference type="AlphaFoldDB" id="A0A1Q8ZS89"/>
<organism evidence="2 3">
    <name type="scientific">Rhizobium oryziradicis</name>
    <dbReference type="NCBI Taxonomy" id="1867956"/>
    <lineage>
        <taxon>Bacteria</taxon>
        <taxon>Pseudomonadati</taxon>
        <taxon>Pseudomonadota</taxon>
        <taxon>Alphaproteobacteria</taxon>
        <taxon>Hyphomicrobiales</taxon>
        <taxon>Rhizobiaceae</taxon>
        <taxon>Rhizobium/Agrobacterium group</taxon>
        <taxon>Rhizobium</taxon>
    </lineage>
</organism>
<gene>
    <name evidence="2" type="ORF">BJF95_05110</name>
</gene>
<protein>
    <submittedName>
        <fullName evidence="2">Uncharacterized protein</fullName>
    </submittedName>
</protein>
<dbReference type="Proteomes" id="UP000186894">
    <property type="component" value="Unassembled WGS sequence"/>
</dbReference>
<reference evidence="2 3" key="1">
    <citation type="submission" date="2016-09" db="EMBL/GenBank/DDBJ databases">
        <title>Rhizobium oryziradicis sp. nov., isolated from the root of rice.</title>
        <authorList>
            <person name="Zhao J."/>
            <person name="Zhang X."/>
        </authorList>
    </citation>
    <scope>NUCLEOTIDE SEQUENCE [LARGE SCALE GENOMIC DNA]</scope>
    <source>
        <strain evidence="2 3">N19</strain>
    </source>
</reference>
<evidence type="ECO:0000256" key="1">
    <source>
        <dbReference type="SAM" id="MobiDB-lite"/>
    </source>
</evidence>
<feature type="compositionally biased region" description="Basic residues" evidence="1">
    <location>
        <begin position="102"/>
        <end position="113"/>
    </location>
</feature>
<name>A0A1Q8ZS89_9HYPH</name>
<dbReference type="RefSeq" id="WP_075639461.1">
    <property type="nucleotide sequence ID" value="NZ_MKIM01000026.1"/>
</dbReference>
<accession>A0A1Q8ZS89</accession>
<feature type="region of interest" description="Disordered" evidence="1">
    <location>
        <begin position="92"/>
        <end position="113"/>
    </location>
</feature>
<dbReference type="EMBL" id="MKIM01000026">
    <property type="protein sequence ID" value="OLP44958.1"/>
    <property type="molecule type" value="Genomic_DNA"/>
</dbReference>
<comment type="caution">
    <text evidence="2">The sequence shown here is derived from an EMBL/GenBank/DDBJ whole genome shotgun (WGS) entry which is preliminary data.</text>
</comment>
<dbReference type="STRING" id="1867956.BJF95_05110"/>